<comment type="function">
    <text evidence="5">One of the primary rRNA binding proteins, this protein initially binds near the 5'-end of the 23S rRNA. It is important during the early stages of 50S assembly. It makes multiple contacts with different domains of the 23S rRNA in the assembled 50S subunit and ribosome.</text>
</comment>
<sequence length="207" mass="22319">MAKITIVDQNNKEVGQRELNPAVFGLESDAGFVHRVYASLASAQRAGTSATKTVADVSGGGKKPFKQKGTGRARQGTTRAHHMRHGGTAHGPNANTSFDSRVNKKERRRALCLVLSDCVRDGKLTVVDKLELAEIKTKAFVDMMASLEATTGLFVLAENNSNVELSGRNVPNTKVILDGQVSLHDLLKSKRVILTAAAVDKLEERLS</sequence>
<dbReference type="EMBL" id="BDFD01000030">
    <property type="protein sequence ID" value="GAV21405.1"/>
    <property type="molecule type" value="Genomic_DNA"/>
</dbReference>
<dbReference type="PANTHER" id="PTHR10746:SF6">
    <property type="entry name" value="LARGE RIBOSOMAL SUBUNIT PROTEIN UL4M"/>
    <property type="match status" value="1"/>
</dbReference>
<dbReference type="GO" id="GO:0019843">
    <property type="term" value="F:rRNA binding"/>
    <property type="evidence" value="ECO:0007669"/>
    <property type="project" value="UniProtKB-UniRule"/>
</dbReference>
<name>A0A1L8CR47_9PROT</name>
<organism evidence="7 8">
    <name type="scientific">Mariprofundus micogutta</name>
    <dbReference type="NCBI Taxonomy" id="1921010"/>
    <lineage>
        <taxon>Bacteria</taxon>
        <taxon>Pseudomonadati</taxon>
        <taxon>Pseudomonadota</taxon>
        <taxon>Candidatius Mariprofundia</taxon>
        <taxon>Mariprofundales</taxon>
        <taxon>Mariprofundaceae</taxon>
        <taxon>Mariprofundus</taxon>
    </lineage>
</organism>
<keyword evidence="2 5" id="KW-0689">Ribosomal protein</keyword>
<dbReference type="InterPro" id="IPR002136">
    <property type="entry name" value="Ribosomal_uL4"/>
</dbReference>
<dbReference type="InterPro" id="IPR023574">
    <property type="entry name" value="Ribosomal_uL4_dom_sf"/>
</dbReference>
<dbReference type="OrthoDB" id="5291620at2"/>
<evidence type="ECO:0000256" key="4">
    <source>
        <dbReference type="ARBA" id="ARBA00035244"/>
    </source>
</evidence>
<dbReference type="GO" id="GO:0003735">
    <property type="term" value="F:structural constituent of ribosome"/>
    <property type="evidence" value="ECO:0007669"/>
    <property type="project" value="InterPro"/>
</dbReference>
<evidence type="ECO:0000256" key="1">
    <source>
        <dbReference type="ARBA" id="ARBA00010528"/>
    </source>
</evidence>
<evidence type="ECO:0000313" key="8">
    <source>
        <dbReference type="Proteomes" id="UP000231632"/>
    </source>
</evidence>
<dbReference type="Pfam" id="PF00573">
    <property type="entry name" value="Ribosomal_L4"/>
    <property type="match status" value="1"/>
</dbReference>
<reference evidence="7 8" key="1">
    <citation type="journal article" date="2017" name="Arch. Microbiol.">
        <title>Mariprofundus micogutta sp. nov., a novel iron-oxidizing zetaproteobacterium isolated from a deep-sea hydrothermal field at the Bayonnaise knoll of the Izu-Ogasawara arc, and a description of Mariprofundales ord. nov. and Zetaproteobacteria classis nov.</title>
        <authorList>
            <person name="Makita H."/>
            <person name="Tanaka E."/>
            <person name="Mitsunobu S."/>
            <person name="Miyazaki M."/>
            <person name="Nunoura T."/>
            <person name="Uematsu K."/>
            <person name="Takaki Y."/>
            <person name="Nishi S."/>
            <person name="Shimamura S."/>
            <person name="Takai K."/>
        </authorList>
    </citation>
    <scope>NUCLEOTIDE SEQUENCE [LARGE SCALE GENOMIC DNA]</scope>
    <source>
        <strain evidence="7 8">ET2</strain>
    </source>
</reference>
<dbReference type="NCBIfam" id="TIGR03953">
    <property type="entry name" value="rplD_bact"/>
    <property type="match status" value="1"/>
</dbReference>
<dbReference type="InterPro" id="IPR013005">
    <property type="entry name" value="Ribosomal_uL4-like"/>
</dbReference>
<dbReference type="Gene3D" id="3.40.1370.10">
    <property type="match status" value="1"/>
</dbReference>
<dbReference type="GO" id="GO:0005840">
    <property type="term" value="C:ribosome"/>
    <property type="evidence" value="ECO:0007669"/>
    <property type="project" value="UniProtKB-KW"/>
</dbReference>
<evidence type="ECO:0000256" key="2">
    <source>
        <dbReference type="ARBA" id="ARBA00022980"/>
    </source>
</evidence>
<dbReference type="Proteomes" id="UP000231632">
    <property type="component" value="Unassembled WGS sequence"/>
</dbReference>
<dbReference type="GO" id="GO:0006412">
    <property type="term" value="P:translation"/>
    <property type="evidence" value="ECO:0007669"/>
    <property type="project" value="UniProtKB-UniRule"/>
</dbReference>
<evidence type="ECO:0000256" key="6">
    <source>
        <dbReference type="SAM" id="MobiDB-lite"/>
    </source>
</evidence>
<dbReference type="GO" id="GO:1990904">
    <property type="term" value="C:ribonucleoprotein complex"/>
    <property type="evidence" value="ECO:0007669"/>
    <property type="project" value="UniProtKB-KW"/>
</dbReference>
<protein>
    <recommendedName>
        <fullName evidence="4 5">Large ribosomal subunit protein uL4</fullName>
    </recommendedName>
</protein>
<keyword evidence="5" id="KW-0699">rRNA-binding</keyword>
<proteinExistence type="inferred from homology"/>
<comment type="caution">
    <text evidence="7">The sequence shown here is derived from an EMBL/GenBank/DDBJ whole genome shotgun (WGS) entry which is preliminary data.</text>
</comment>
<dbReference type="STRING" id="1921010.MMIC_P2389"/>
<comment type="subunit">
    <text evidence="5">Part of the 50S ribosomal subunit.</text>
</comment>
<feature type="region of interest" description="Disordered" evidence="6">
    <location>
        <begin position="53"/>
        <end position="99"/>
    </location>
</feature>
<dbReference type="RefSeq" id="WP_072660697.1">
    <property type="nucleotide sequence ID" value="NZ_BDFD01000030.1"/>
</dbReference>
<dbReference type="PANTHER" id="PTHR10746">
    <property type="entry name" value="50S RIBOSOMAL PROTEIN L4"/>
    <property type="match status" value="1"/>
</dbReference>
<evidence type="ECO:0000313" key="7">
    <source>
        <dbReference type="EMBL" id="GAV21405.1"/>
    </source>
</evidence>
<evidence type="ECO:0000256" key="5">
    <source>
        <dbReference type="HAMAP-Rule" id="MF_01328"/>
    </source>
</evidence>
<dbReference type="AlphaFoldDB" id="A0A1L8CR47"/>
<evidence type="ECO:0000256" key="3">
    <source>
        <dbReference type="ARBA" id="ARBA00023274"/>
    </source>
</evidence>
<keyword evidence="3 5" id="KW-0687">Ribonucleoprotein</keyword>
<accession>A0A1L8CR47</accession>
<keyword evidence="5" id="KW-0694">RNA-binding</keyword>
<comment type="function">
    <text evidence="5">Forms part of the polypeptide exit tunnel.</text>
</comment>
<comment type="similarity">
    <text evidence="1 5">Belongs to the universal ribosomal protein uL4 family.</text>
</comment>
<dbReference type="SUPFAM" id="SSF52166">
    <property type="entry name" value="Ribosomal protein L4"/>
    <property type="match status" value="1"/>
</dbReference>
<dbReference type="HAMAP" id="MF_01328_B">
    <property type="entry name" value="Ribosomal_uL4_B"/>
    <property type="match status" value="1"/>
</dbReference>
<gene>
    <name evidence="5" type="primary">rplD</name>
    <name evidence="7" type="ORF">MMIC_P2389</name>
</gene>
<keyword evidence="8" id="KW-1185">Reference proteome</keyword>